<sequence length="520" mass="60595">MSKIDKKPEREQFMIHLRKKKRQEIFSKKRRLLKTQQEQEDQCTAETPLPESIPDYITSLFSALPSPASACTQRRFLAHLSAIAEQQGEEVFREIIDQGFGEVLGKCFEWEVEGDLVEGLCKVCCDITFLEDEGLIQKFLNTEPNLIDFLFKVLKTEPRSEITDSVIISLTNLCITGTYTEEIVNRGYISLVEEQLDRAEEVGMKWVKNIAWSLATISNPFINEDNKRILIITCQRLFAFQDQETTNECMKCLNRLLDESQAFFLIHKFDMFPYLFNMLKGAEDRCLIHLLLEFYALLFCYEEIDLCIMVFTKEFQIVLEDIFHVEVRYKSQTSEQEQDLNSSYYIEGVILDIFQNAAAKVDQAASMLLNSPLMQILTFEQYDDLNVVGASIQLFCNVFSRLDFDDPNSKEFITVKTCSFNSSMSSRLMTNFENLVEILESQYLPPEIVYTSLKCLYQILKFSSEHSIPDYMQYFKERGGEEILEKYTSDTNYNNAEICSLILNEYFDHDSNFYEPQEFQ</sequence>
<comment type="caution">
    <text evidence="2">The sequence shown here is derived from an EMBL/GenBank/DDBJ whole genome shotgun (WGS) entry which is preliminary data.</text>
</comment>
<dbReference type="GO" id="GO:0006606">
    <property type="term" value="P:protein import into nucleus"/>
    <property type="evidence" value="ECO:0007669"/>
    <property type="project" value="InterPro"/>
</dbReference>
<dbReference type="GO" id="GO:0061608">
    <property type="term" value="F:nuclear import signal receptor activity"/>
    <property type="evidence" value="ECO:0007669"/>
    <property type="project" value="InterPro"/>
</dbReference>
<accession>A0AAD1XAK9</accession>
<evidence type="ECO:0000313" key="2">
    <source>
        <dbReference type="EMBL" id="CAI2363841.1"/>
    </source>
</evidence>
<name>A0AAD1XAK9_EUPCR</name>
<dbReference type="SUPFAM" id="SSF48371">
    <property type="entry name" value="ARM repeat"/>
    <property type="match status" value="1"/>
</dbReference>
<dbReference type="InterPro" id="IPR016024">
    <property type="entry name" value="ARM-type_fold"/>
</dbReference>
<dbReference type="EMBL" id="CAMPGE010004991">
    <property type="protein sequence ID" value="CAI2363841.1"/>
    <property type="molecule type" value="Genomic_DNA"/>
</dbReference>
<dbReference type="InterPro" id="IPR002652">
    <property type="entry name" value="Importin-a_IBB"/>
</dbReference>
<dbReference type="Gene3D" id="1.25.10.10">
    <property type="entry name" value="Leucine-rich Repeat Variant"/>
    <property type="match status" value="1"/>
</dbReference>
<dbReference type="Proteomes" id="UP001295684">
    <property type="component" value="Unassembled WGS sequence"/>
</dbReference>
<keyword evidence="3" id="KW-1185">Reference proteome</keyword>
<dbReference type="AlphaFoldDB" id="A0AAD1XAK9"/>
<evidence type="ECO:0000259" key="1">
    <source>
        <dbReference type="Pfam" id="PF01749"/>
    </source>
</evidence>
<feature type="domain" description="IBB" evidence="1">
    <location>
        <begin position="9"/>
        <end position="73"/>
    </location>
</feature>
<organism evidence="2 3">
    <name type="scientific">Euplotes crassus</name>
    <dbReference type="NCBI Taxonomy" id="5936"/>
    <lineage>
        <taxon>Eukaryota</taxon>
        <taxon>Sar</taxon>
        <taxon>Alveolata</taxon>
        <taxon>Ciliophora</taxon>
        <taxon>Intramacronucleata</taxon>
        <taxon>Spirotrichea</taxon>
        <taxon>Hypotrichia</taxon>
        <taxon>Euplotida</taxon>
        <taxon>Euplotidae</taxon>
        <taxon>Moneuplotes</taxon>
    </lineage>
</organism>
<dbReference type="InterPro" id="IPR011989">
    <property type="entry name" value="ARM-like"/>
</dbReference>
<reference evidence="2" key="1">
    <citation type="submission" date="2023-07" db="EMBL/GenBank/DDBJ databases">
        <authorList>
            <consortium name="AG Swart"/>
            <person name="Singh M."/>
            <person name="Singh A."/>
            <person name="Seah K."/>
            <person name="Emmerich C."/>
        </authorList>
    </citation>
    <scope>NUCLEOTIDE SEQUENCE</scope>
    <source>
        <strain evidence="2">DP1</strain>
    </source>
</reference>
<dbReference type="Pfam" id="PF01749">
    <property type="entry name" value="IBB"/>
    <property type="match status" value="1"/>
</dbReference>
<gene>
    <name evidence="2" type="ORF">ECRASSUSDP1_LOCUS5181</name>
</gene>
<proteinExistence type="predicted"/>
<evidence type="ECO:0000313" key="3">
    <source>
        <dbReference type="Proteomes" id="UP001295684"/>
    </source>
</evidence>
<protein>
    <recommendedName>
        <fullName evidence="1">IBB domain-containing protein</fullName>
    </recommendedName>
</protein>